<protein>
    <submittedName>
        <fullName evidence="2">Uncharacterized protein</fullName>
    </submittedName>
</protein>
<evidence type="ECO:0000313" key="3">
    <source>
        <dbReference type="Proteomes" id="UP000198542"/>
    </source>
</evidence>
<accession>A0A231G796</accession>
<dbReference type="EMBL" id="FNTC01000002">
    <property type="protein sequence ID" value="SEB68154.1"/>
    <property type="molecule type" value="Genomic_DNA"/>
</dbReference>
<proteinExistence type="predicted"/>
<feature type="chain" id="PRO_5030040064" evidence="1">
    <location>
        <begin position="22"/>
        <end position="242"/>
    </location>
</feature>
<evidence type="ECO:0000313" key="2">
    <source>
        <dbReference type="EMBL" id="SEB68154.1"/>
    </source>
</evidence>
<dbReference type="Proteomes" id="UP000198542">
    <property type="component" value="Unassembled WGS sequence"/>
</dbReference>
<dbReference type="RefSeq" id="WP_090452910.1">
    <property type="nucleotide sequence ID" value="NZ_FNTC01000002.1"/>
</dbReference>
<keyword evidence="1" id="KW-0732">Signal</keyword>
<keyword evidence="3" id="KW-1185">Reference proteome</keyword>
<reference evidence="3" key="1">
    <citation type="submission" date="2016-10" db="EMBL/GenBank/DDBJ databases">
        <authorList>
            <person name="Varghese N."/>
            <person name="Submissions S."/>
        </authorList>
    </citation>
    <scope>NUCLEOTIDE SEQUENCE [LARGE SCALE GENOMIC DNA]</scope>
    <source>
        <strain evidence="3">BS3660</strain>
    </source>
</reference>
<sequence>MAYSVLINSGSVLLLSTSLSAAVGQDALDTILFAQLAAEEDFPGGRNHAQWTDVFVDTLVACGWKFHNQGRTSGMFPVAGVTVFSIQDAVHAAFQSSLSAEQIVLTASALRRVAQLPETSVAAGVFRGQSIMTVETESASTAGHYAGNRHHRVRVLAGVVEADGFLTLASVFFETGQPIDRQFIRQDFALSRVVGGVSTSFLHSRFSVDEYKAFREDTVLWLGSQRQALCIKVSEHAVQSPR</sequence>
<dbReference type="AlphaFoldDB" id="A0A231G796"/>
<organism evidence="2 3">
    <name type="scientific">Pseudomonas jessenii</name>
    <dbReference type="NCBI Taxonomy" id="77298"/>
    <lineage>
        <taxon>Bacteria</taxon>
        <taxon>Pseudomonadati</taxon>
        <taxon>Pseudomonadota</taxon>
        <taxon>Gammaproteobacteria</taxon>
        <taxon>Pseudomonadales</taxon>
        <taxon>Pseudomonadaceae</taxon>
        <taxon>Pseudomonas</taxon>
    </lineage>
</organism>
<feature type="signal peptide" evidence="1">
    <location>
        <begin position="1"/>
        <end position="21"/>
    </location>
</feature>
<gene>
    <name evidence="2" type="ORF">SAMN04490187_1560</name>
</gene>
<name>A0A231G796_PSEJE</name>
<evidence type="ECO:0000256" key="1">
    <source>
        <dbReference type="SAM" id="SignalP"/>
    </source>
</evidence>